<accession>A0AAD6S9U4</accession>
<feature type="compositionally biased region" description="Pro residues" evidence="1">
    <location>
        <begin position="112"/>
        <end position="122"/>
    </location>
</feature>
<evidence type="ECO:0000313" key="3">
    <source>
        <dbReference type="Proteomes" id="UP001218188"/>
    </source>
</evidence>
<feature type="compositionally biased region" description="Basic and acidic residues" evidence="1">
    <location>
        <begin position="149"/>
        <end position="162"/>
    </location>
</feature>
<gene>
    <name evidence="2" type="ORF">C8F04DRAFT_1240834</name>
</gene>
<sequence length="325" mass="35090">MRGHAGSFSGRRRTSSGERASTSAKKTAALGTLHIHLHLQPHPMYSEKRSKHPSNHGALCGDVDDDRAAQVRMESDRGDPHRHPIPEKKTRAGSFSGGMGNKPGESGKRTPPLYPYPYPSPASSPCTRIESTRRPRKPHRALCGDGDDDRAAQGRMELDRGDGVGAGVRRKRGNGERGGHGASEHGTWIHAAEDEARISVGVHVAARPGGVFRAYAVVGRTSSAPGSRYSAREELEYVAVGVTSEDTIRVRVDGSGIARGGVSKTCQYKQDSKRAEHEAHRTSAVILLQTPIAPSCSNVVRVAWGFRRELADIHGYARKAFRDGS</sequence>
<dbReference type="EMBL" id="JARJCM010000211">
    <property type="protein sequence ID" value="KAJ7022360.1"/>
    <property type="molecule type" value="Genomic_DNA"/>
</dbReference>
<proteinExistence type="predicted"/>
<organism evidence="2 3">
    <name type="scientific">Mycena alexandri</name>
    <dbReference type="NCBI Taxonomy" id="1745969"/>
    <lineage>
        <taxon>Eukaryota</taxon>
        <taxon>Fungi</taxon>
        <taxon>Dikarya</taxon>
        <taxon>Basidiomycota</taxon>
        <taxon>Agaricomycotina</taxon>
        <taxon>Agaricomycetes</taxon>
        <taxon>Agaricomycetidae</taxon>
        <taxon>Agaricales</taxon>
        <taxon>Marasmiineae</taxon>
        <taxon>Mycenaceae</taxon>
        <taxon>Mycena</taxon>
    </lineage>
</organism>
<protein>
    <submittedName>
        <fullName evidence="2">Uncharacterized protein</fullName>
    </submittedName>
</protein>
<keyword evidence="3" id="KW-1185">Reference proteome</keyword>
<dbReference type="Proteomes" id="UP001218188">
    <property type="component" value="Unassembled WGS sequence"/>
</dbReference>
<comment type="caution">
    <text evidence="2">The sequence shown here is derived from an EMBL/GenBank/DDBJ whole genome shotgun (WGS) entry which is preliminary data.</text>
</comment>
<feature type="compositionally biased region" description="Basic and acidic residues" evidence="1">
    <location>
        <begin position="173"/>
        <end position="183"/>
    </location>
</feature>
<evidence type="ECO:0000256" key="1">
    <source>
        <dbReference type="SAM" id="MobiDB-lite"/>
    </source>
</evidence>
<feature type="compositionally biased region" description="Basic and acidic residues" evidence="1">
    <location>
        <begin position="72"/>
        <end position="90"/>
    </location>
</feature>
<evidence type="ECO:0000313" key="2">
    <source>
        <dbReference type="EMBL" id="KAJ7022360.1"/>
    </source>
</evidence>
<name>A0AAD6S9U4_9AGAR</name>
<dbReference type="AlphaFoldDB" id="A0AAD6S9U4"/>
<feature type="region of interest" description="Disordered" evidence="1">
    <location>
        <begin position="1"/>
        <end position="25"/>
    </location>
</feature>
<feature type="region of interest" description="Disordered" evidence="1">
    <location>
        <begin position="72"/>
        <end position="185"/>
    </location>
</feature>
<reference evidence="2" key="1">
    <citation type="submission" date="2023-03" db="EMBL/GenBank/DDBJ databases">
        <title>Massive genome expansion in bonnet fungi (Mycena s.s.) driven by repeated elements and novel gene families across ecological guilds.</title>
        <authorList>
            <consortium name="Lawrence Berkeley National Laboratory"/>
            <person name="Harder C.B."/>
            <person name="Miyauchi S."/>
            <person name="Viragh M."/>
            <person name="Kuo A."/>
            <person name="Thoen E."/>
            <person name="Andreopoulos B."/>
            <person name="Lu D."/>
            <person name="Skrede I."/>
            <person name="Drula E."/>
            <person name="Henrissat B."/>
            <person name="Morin E."/>
            <person name="Kohler A."/>
            <person name="Barry K."/>
            <person name="LaButti K."/>
            <person name="Morin E."/>
            <person name="Salamov A."/>
            <person name="Lipzen A."/>
            <person name="Mereny Z."/>
            <person name="Hegedus B."/>
            <person name="Baldrian P."/>
            <person name="Stursova M."/>
            <person name="Weitz H."/>
            <person name="Taylor A."/>
            <person name="Grigoriev I.V."/>
            <person name="Nagy L.G."/>
            <person name="Martin F."/>
            <person name="Kauserud H."/>
        </authorList>
    </citation>
    <scope>NUCLEOTIDE SEQUENCE</scope>
    <source>
        <strain evidence="2">CBHHK200</strain>
    </source>
</reference>